<evidence type="ECO:0000256" key="3">
    <source>
        <dbReference type="SAM" id="SignalP"/>
    </source>
</evidence>
<evidence type="ECO:0000313" key="4">
    <source>
        <dbReference type="EMBL" id="CAI0375489.1"/>
    </source>
</evidence>
<dbReference type="SUPFAM" id="SSF51126">
    <property type="entry name" value="Pectin lyase-like"/>
    <property type="match status" value="1"/>
</dbReference>
<gene>
    <name evidence="4" type="ORF">LITE_LOCUS616</name>
</gene>
<evidence type="ECO:0000313" key="5">
    <source>
        <dbReference type="Proteomes" id="UP001154282"/>
    </source>
</evidence>
<dbReference type="Proteomes" id="UP001154282">
    <property type="component" value="Unassembled WGS sequence"/>
</dbReference>
<reference evidence="4" key="1">
    <citation type="submission" date="2022-08" db="EMBL/GenBank/DDBJ databases">
        <authorList>
            <person name="Gutierrez-Valencia J."/>
        </authorList>
    </citation>
    <scope>NUCLEOTIDE SEQUENCE</scope>
</reference>
<dbReference type="Gene3D" id="2.160.20.10">
    <property type="entry name" value="Single-stranded right-handed beta-helix, Pectin lyase-like"/>
    <property type="match status" value="1"/>
</dbReference>
<organism evidence="4 5">
    <name type="scientific">Linum tenue</name>
    <dbReference type="NCBI Taxonomy" id="586396"/>
    <lineage>
        <taxon>Eukaryota</taxon>
        <taxon>Viridiplantae</taxon>
        <taxon>Streptophyta</taxon>
        <taxon>Embryophyta</taxon>
        <taxon>Tracheophyta</taxon>
        <taxon>Spermatophyta</taxon>
        <taxon>Magnoliopsida</taxon>
        <taxon>eudicotyledons</taxon>
        <taxon>Gunneridae</taxon>
        <taxon>Pentapetalae</taxon>
        <taxon>rosids</taxon>
        <taxon>fabids</taxon>
        <taxon>Malpighiales</taxon>
        <taxon>Linaceae</taxon>
        <taxon>Linum</taxon>
    </lineage>
</organism>
<dbReference type="PANTHER" id="PTHR33928:SF2">
    <property type="entry name" value="PECTATE LYASE SUPERFAMILY PROTEIN DOMAIN-CONTAINING PROTEIN-RELATED"/>
    <property type="match status" value="1"/>
</dbReference>
<keyword evidence="3" id="KW-0732">Signal</keyword>
<keyword evidence="2" id="KW-0964">Secreted</keyword>
<proteinExistence type="predicted"/>
<dbReference type="AlphaFoldDB" id="A0AAV0GSX2"/>
<evidence type="ECO:0008006" key="6">
    <source>
        <dbReference type="Google" id="ProtNLM"/>
    </source>
</evidence>
<keyword evidence="2" id="KW-0134">Cell wall</keyword>
<comment type="caution">
    <text evidence="4">The sequence shown here is derived from an EMBL/GenBank/DDBJ whole genome shotgun (WGS) entry which is preliminary data.</text>
</comment>
<evidence type="ECO:0000256" key="2">
    <source>
        <dbReference type="ARBA" id="ARBA00022512"/>
    </source>
</evidence>
<sequence length="520" mass="56198">MSAARFILVVLTAVTMMLVRQTSCYKYHYHAAKLRDFTAKADKILAAPPPPPAVRPPPRVGGVFYPIGYGADPTGHNDSADAIQSALNDAFEQLSDPSQELMPGIKDLGGAVIDLQGGKYKIGKPISFPPVGGGDILIKEGSLRAAEGFPSDRFLVELLFPQSEILINKTENVSLLQGTTIFYEDITFRDLLFDSGHSGGGLLVVDTARVRILNSYFFNFTTQGILVQGGHETFIQTCFVGQHPTVGRDKNERYYSGTGIDLASNDNVITDTVVFSAQVGLLVRGQANVITGLHTYNNNNNNNKSWHSAAAAGVLLKSDASYNRITASFFDGNNNQVVVEDPYFVYITGNFFFGHANVVLKPAKRDGGAIALVVVDNYFVGFAGEPMVELQGEFTTVHDVVVDQNQGKYLTVQSTAAKVAVAGRGTKWVADFSKKLVFPNKIDHFQYSFLVKQPPAEGWGGPRFPIHAATNVSGNVVVVESEGVVDAVVSVVVDQFNPIGEGTFAFDGNGEGYKVLRKVV</sequence>
<dbReference type="InterPro" id="IPR011050">
    <property type="entry name" value="Pectin_lyase_fold/virulence"/>
</dbReference>
<evidence type="ECO:0000256" key="1">
    <source>
        <dbReference type="ARBA" id="ARBA00004191"/>
    </source>
</evidence>
<dbReference type="InterPro" id="IPR039279">
    <property type="entry name" value="QRT3-like"/>
</dbReference>
<comment type="subcellular location">
    <subcellularLocation>
        <location evidence="1">Secreted</location>
        <location evidence="1">Cell wall</location>
    </subcellularLocation>
</comment>
<feature type="signal peptide" evidence="3">
    <location>
        <begin position="1"/>
        <end position="24"/>
    </location>
</feature>
<keyword evidence="5" id="KW-1185">Reference proteome</keyword>
<dbReference type="PANTHER" id="PTHR33928">
    <property type="entry name" value="POLYGALACTURONASE QRT3"/>
    <property type="match status" value="1"/>
</dbReference>
<dbReference type="GO" id="GO:0004650">
    <property type="term" value="F:polygalacturonase activity"/>
    <property type="evidence" value="ECO:0007669"/>
    <property type="project" value="InterPro"/>
</dbReference>
<dbReference type="EMBL" id="CAMGYJ010000002">
    <property type="protein sequence ID" value="CAI0375489.1"/>
    <property type="molecule type" value="Genomic_DNA"/>
</dbReference>
<protein>
    <recommendedName>
        <fullName evidence="6">Pectate lyase superfamily protein domain-containing protein</fullName>
    </recommendedName>
</protein>
<name>A0AAV0GSX2_9ROSI</name>
<dbReference type="InterPro" id="IPR012334">
    <property type="entry name" value="Pectin_lyas_fold"/>
</dbReference>
<accession>A0AAV0GSX2</accession>
<feature type="chain" id="PRO_5043594685" description="Pectate lyase superfamily protein domain-containing protein" evidence="3">
    <location>
        <begin position="25"/>
        <end position="520"/>
    </location>
</feature>